<dbReference type="OrthoDB" id="9759014at2"/>
<dbReference type="RefSeq" id="WP_057876135.1">
    <property type="nucleotide sequence ID" value="NZ_AYZD01000017.1"/>
</dbReference>
<accession>A0A0R2CW46</accession>
<evidence type="ECO:0000313" key="1">
    <source>
        <dbReference type="EMBL" id="KRM96061.1"/>
    </source>
</evidence>
<gene>
    <name evidence="1" type="ORF">FC19_GL001129</name>
</gene>
<sequence length="73" mass="8482">MWAISLKTKKRLNNHDGEHTKFGIVITLKEMNGINRLQDFIQQASLKGWLVNSIDVQSRINIYNQAEENIDLQ</sequence>
<dbReference type="PATRIC" id="fig|1423725.3.peg.1164"/>
<protein>
    <submittedName>
        <fullName evidence="1">Uncharacterized protein</fullName>
    </submittedName>
</protein>
<reference evidence="1 2" key="1">
    <citation type="journal article" date="2015" name="Genome Announc.">
        <title>Expanding the biotechnology potential of lactobacilli through comparative genomics of 213 strains and associated genera.</title>
        <authorList>
            <person name="Sun Z."/>
            <person name="Harris H.M."/>
            <person name="McCann A."/>
            <person name="Guo C."/>
            <person name="Argimon S."/>
            <person name="Zhang W."/>
            <person name="Yang X."/>
            <person name="Jeffery I.B."/>
            <person name="Cooney J.C."/>
            <person name="Kagawa T.F."/>
            <person name="Liu W."/>
            <person name="Song Y."/>
            <person name="Salvetti E."/>
            <person name="Wrobel A."/>
            <person name="Rasinkangas P."/>
            <person name="Parkhill J."/>
            <person name="Rea M.C."/>
            <person name="O'Sullivan O."/>
            <person name="Ritari J."/>
            <person name="Douillard F.P."/>
            <person name="Paul Ross R."/>
            <person name="Yang R."/>
            <person name="Briner A.E."/>
            <person name="Felis G.E."/>
            <person name="de Vos W.M."/>
            <person name="Barrangou R."/>
            <person name="Klaenhammer T.R."/>
            <person name="Caufield P.W."/>
            <person name="Cui Y."/>
            <person name="Zhang H."/>
            <person name="O'Toole P.W."/>
        </authorList>
    </citation>
    <scope>NUCLEOTIDE SEQUENCE [LARGE SCALE GENOMIC DNA]</scope>
    <source>
        <strain evidence="1 2">DSM 21051</strain>
    </source>
</reference>
<keyword evidence="2" id="KW-1185">Reference proteome</keyword>
<dbReference type="AlphaFoldDB" id="A0A0R2CW46"/>
<dbReference type="Proteomes" id="UP000051015">
    <property type="component" value="Unassembled WGS sequence"/>
</dbReference>
<organism evidence="1 2">
    <name type="scientific">Liquorilactobacillus aquaticus DSM 21051</name>
    <dbReference type="NCBI Taxonomy" id="1423725"/>
    <lineage>
        <taxon>Bacteria</taxon>
        <taxon>Bacillati</taxon>
        <taxon>Bacillota</taxon>
        <taxon>Bacilli</taxon>
        <taxon>Lactobacillales</taxon>
        <taxon>Lactobacillaceae</taxon>
        <taxon>Liquorilactobacillus</taxon>
    </lineage>
</organism>
<proteinExistence type="predicted"/>
<comment type="caution">
    <text evidence="1">The sequence shown here is derived from an EMBL/GenBank/DDBJ whole genome shotgun (WGS) entry which is preliminary data.</text>
</comment>
<dbReference type="EMBL" id="AYZD01000017">
    <property type="protein sequence ID" value="KRM96061.1"/>
    <property type="molecule type" value="Genomic_DNA"/>
</dbReference>
<name>A0A0R2CW46_9LACO</name>
<evidence type="ECO:0000313" key="2">
    <source>
        <dbReference type="Proteomes" id="UP000051015"/>
    </source>
</evidence>
<dbReference type="STRING" id="1423725.FC19_GL001129"/>